<reference evidence="1" key="3">
    <citation type="submission" date="2021-02" db="EMBL/GenBank/DDBJ databases">
        <authorList>
            <person name="Han P."/>
        </authorList>
    </citation>
    <scope>NUCLEOTIDE SEQUENCE</scope>
    <source>
        <strain evidence="1">Candidatus Nitrosotenuis uzonensis 5A</strain>
    </source>
</reference>
<reference evidence="2" key="2">
    <citation type="submission" date="2013-10" db="EMBL/GenBank/DDBJ databases">
        <authorList>
            <person name="Regsiter A."/>
        </authorList>
    </citation>
    <scope>NUCLEOTIDE SEQUENCE</scope>
    <source>
        <strain evidence="2">N4</strain>
    </source>
</reference>
<reference evidence="2" key="1">
    <citation type="journal article" date="2013" name="PLoS ONE">
        <title>Enrichment and Genome Sequence of the Group I.1a Ammonia-Oxidizing Archaeon ?Ca. Nitrosotenuis uzonensis? Representing a Clade Globally.</title>
        <authorList>
            <person name="Lebedeva E.V."/>
            <person name="Hatzenpichler R."/>
            <person name="Pelletier E."/>
            <person name="Schuster N."/>
            <person name="Hauzmayer S."/>
            <person name="Bulaev A."/>
            <person name="Grigor'eva N.V."/>
            <person name="Galushko A."/>
            <person name="Schmid M."/>
            <person name="Palatinszky M."/>
            <person name="Le Paslier D."/>
            <person name="Daims H."/>
            <person name="Wagner M."/>
        </authorList>
    </citation>
    <scope>NUCLEOTIDE SEQUENCE [LARGE SCALE GENOMIC DNA]</scope>
    <source>
        <strain evidence="2">N4</strain>
    </source>
</reference>
<dbReference type="Pfam" id="PF20364">
    <property type="entry name" value="DUF6659"/>
    <property type="match status" value="1"/>
</dbReference>
<organism evidence="2 3">
    <name type="scientific">Candidatus Nitrosotenuis uzonensis</name>
    <dbReference type="NCBI Taxonomy" id="1407055"/>
    <lineage>
        <taxon>Archaea</taxon>
        <taxon>Nitrososphaerota</taxon>
        <taxon>Candidatus Nitrosotenuis</taxon>
    </lineage>
</organism>
<sequence>MSLLSKIKYPAYDEKCRTLCKEDHIRFAGILDEYGKLVAGGFKEGLVPLESDKKRLYDFMKFVSEISLRKELDKTLGPINYLAARRDKVILLSFPFPLAKMTLLVSADKSLDIEKLASHVCSVFSCEHARLGS</sequence>
<proteinExistence type="predicted"/>
<dbReference type="Proteomes" id="UP000655759">
    <property type="component" value="Unassembled WGS sequence"/>
</dbReference>
<dbReference type="AlphaFoldDB" id="V6AR57"/>
<dbReference type="Proteomes" id="UP000018159">
    <property type="component" value="Unassembled WGS sequence"/>
</dbReference>
<dbReference type="STRING" id="1407055.NITUZ_140144"/>
<evidence type="ECO:0000313" key="2">
    <source>
        <dbReference type="EMBL" id="CDI05069.1"/>
    </source>
</evidence>
<gene>
    <name evidence="2" type="ORF">NITUZ_140144</name>
    <name evidence="1" type="ORF">NUZ5A_50105</name>
</gene>
<dbReference type="EMBL" id="CBTY010000006">
    <property type="protein sequence ID" value="CDI05069.1"/>
    <property type="molecule type" value="Genomic_DNA"/>
</dbReference>
<dbReference type="RefSeq" id="WP_048194447.1">
    <property type="nucleotide sequence ID" value="NZ_CAJNAQ010000005.1"/>
</dbReference>
<comment type="caution">
    <text evidence="2">The sequence shown here is derived from an EMBL/GenBank/DDBJ whole genome shotgun (WGS) entry which is preliminary data.</text>
</comment>
<name>V6AR57_9ARCH</name>
<dbReference type="OrthoDB" id="1734at2157"/>
<accession>V6AR57</accession>
<protein>
    <recommendedName>
        <fullName evidence="4">Roadblock/LAMTOR2 domain-containing protein</fullName>
    </recommendedName>
</protein>
<dbReference type="EMBL" id="CAJNAQ010000005">
    <property type="protein sequence ID" value="CAE6493016.1"/>
    <property type="molecule type" value="Genomic_DNA"/>
</dbReference>
<dbReference type="InterPro" id="IPR046600">
    <property type="entry name" value="DUF6659"/>
</dbReference>
<evidence type="ECO:0000313" key="1">
    <source>
        <dbReference type="EMBL" id="CAE6493016.1"/>
    </source>
</evidence>
<evidence type="ECO:0008006" key="4">
    <source>
        <dbReference type="Google" id="ProtNLM"/>
    </source>
</evidence>
<evidence type="ECO:0000313" key="3">
    <source>
        <dbReference type="Proteomes" id="UP000018159"/>
    </source>
</evidence>
<keyword evidence="3" id="KW-1185">Reference proteome</keyword>